<dbReference type="InterPro" id="IPR007627">
    <property type="entry name" value="RNA_pol_sigma70_r2"/>
</dbReference>
<dbReference type="Gene3D" id="1.10.1740.10">
    <property type="match status" value="1"/>
</dbReference>
<dbReference type="GO" id="GO:0003677">
    <property type="term" value="F:DNA binding"/>
    <property type="evidence" value="ECO:0007669"/>
    <property type="project" value="InterPro"/>
</dbReference>
<keyword evidence="4" id="KW-0804">Transcription</keyword>
<evidence type="ECO:0000313" key="7">
    <source>
        <dbReference type="EMBL" id="SDE88042.1"/>
    </source>
</evidence>
<comment type="similarity">
    <text evidence="1">Belongs to the sigma-70 factor family. ECF subfamily.</text>
</comment>
<dbReference type="CDD" id="cd06171">
    <property type="entry name" value="Sigma70_r4"/>
    <property type="match status" value="1"/>
</dbReference>
<feature type="domain" description="RNA polymerase sigma factor 70 region 4 type 2" evidence="6">
    <location>
        <begin position="119"/>
        <end position="160"/>
    </location>
</feature>
<dbReference type="AlphaFoldDB" id="A0A1G7GIQ3"/>
<dbReference type="NCBIfam" id="TIGR02937">
    <property type="entry name" value="sigma70-ECF"/>
    <property type="match status" value="1"/>
</dbReference>
<dbReference type="InterPro" id="IPR014284">
    <property type="entry name" value="RNA_pol_sigma-70_dom"/>
</dbReference>
<keyword evidence="3" id="KW-0731">Sigma factor</keyword>
<sequence length="185" mass="21786">MAAEQNERIQETVRQERKRLLHFIRKRVNNVADAEDILQDVFYQFTEYSRLGSQIDSITAWLFTVTRNKITDWFRKKRESTFSEHTREQDGEESLFLSEMIADPGALSDAPMTRKVIAESIMEAIDELPEDQRMVFLQHEIEGKSFKEMSAETGISVNTLLSRKRYAVLYLRERLAELYKELLKD</sequence>
<proteinExistence type="inferred from homology"/>
<dbReference type="PANTHER" id="PTHR43133">
    <property type="entry name" value="RNA POLYMERASE ECF-TYPE SIGMA FACTO"/>
    <property type="match status" value="1"/>
</dbReference>
<protein>
    <submittedName>
        <fullName evidence="7">RNA polymerase sigma factor, sigma-70 family</fullName>
    </submittedName>
</protein>
<dbReference type="Pfam" id="PF04542">
    <property type="entry name" value="Sigma70_r2"/>
    <property type="match status" value="1"/>
</dbReference>
<evidence type="ECO:0000313" key="8">
    <source>
        <dbReference type="Proteomes" id="UP000199045"/>
    </source>
</evidence>
<evidence type="ECO:0000259" key="6">
    <source>
        <dbReference type="Pfam" id="PF08281"/>
    </source>
</evidence>
<dbReference type="EMBL" id="FNBN01000001">
    <property type="protein sequence ID" value="SDE88042.1"/>
    <property type="molecule type" value="Genomic_DNA"/>
</dbReference>
<dbReference type="SUPFAM" id="SSF88659">
    <property type="entry name" value="Sigma3 and sigma4 domains of RNA polymerase sigma factors"/>
    <property type="match status" value="1"/>
</dbReference>
<dbReference type="InterPro" id="IPR013325">
    <property type="entry name" value="RNA_pol_sigma_r2"/>
</dbReference>
<name>A0A1G7GIQ3_CHIFI</name>
<dbReference type="InterPro" id="IPR039425">
    <property type="entry name" value="RNA_pol_sigma-70-like"/>
</dbReference>
<dbReference type="RefSeq" id="WP_089829840.1">
    <property type="nucleotide sequence ID" value="NZ_FNBN01000001.1"/>
</dbReference>
<dbReference type="SUPFAM" id="SSF88946">
    <property type="entry name" value="Sigma2 domain of RNA polymerase sigma factors"/>
    <property type="match status" value="1"/>
</dbReference>
<keyword evidence="2" id="KW-0805">Transcription regulation</keyword>
<organism evidence="7 8">
    <name type="scientific">Chitinophaga filiformis</name>
    <name type="common">Myxococcus filiformis</name>
    <name type="synonym">Flexibacter filiformis</name>
    <dbReference type="NCBI Taxonomy" id="104663"/>
    <lineage>
        <taxon>Bacteria</taxon>
        <taxon>Pseudomonadati</taxon>
        <taxon>Bacteroidota</taxon>
        <taxon>Chitinophagia</taxon>
        <taxon>Chitinophagales</taxon>
        <taxon>Chitinophagaceae</taxon>
        <taxon>Chitinophaga</taxon>
    </lineage>
</organism>
<feature type="domain" description="RNA polymerase sigma-70 region 2" evidence="5">
    <location>
        <begin position="13"/>
        <end position="78"/>
    </location>
</feature>
<accession>A0A1G7GIQ3</accession>
<dbReference type="GO" id="GO:0016987">
    <property type="term" value="F:sigma factor activity"/>
    <property type="evidence" value="ECO:0007669"/>
    <property type="project" value="UniProtKB-KW"/>
</dbReference>
<dbReference type="Pfam" id="PF08281">
    <property type="entry name" value="Sigma70_r4_2"/>
    <property type="match status" value="1"/>
</dbReference>
<evidence type="ECO:0000256" key="3">
    <source>
        <dbReference type="ARBA" id="ARBA00023082"/>
    </source>
</evidence>
<dbReference type="InterPro" id="IPR013249">
    <property type="entry name" value="RNA_pol_sigma70_r4_t2"/>
</dbReference>
<dbReference type="STRING" id="104663.SAMN04488121_10141"/>
<gene>
    <name evidence="7" type="ORF">SAMN04488121_10141</name>
</gene>
<dbReference type="GO" id="GO:0006352">
    <property type="term" value="P:DNA-templated transcription initiation"/>
    <property type="evidence" value="ECO:0007669"/>
    <property type="project" value="InterPro"/>
</dbReference>
<dbReference type="InterPro" id="IPR036388">
    <property type="entry name" value="WH-like_DNA-bd_sf"/>
</dbReference>
<evidence type="ECO:0000259" key="5">
    <source>
        <dbReference type="Pfam" id="PF04542"/>
    </source>
</evidence>
<dbReference type="InterPro" id="IPR013324">
    <property type="entry name" value="RNA_pol_sigma_r3/r4-like"/>
</dbReference>
<dbReference type="Gene3D" id="1.10.10.10">
    <property type="entry name" value="Winged helix-like DNA-binding domain superfamily/Winged helix DNA-binding domain"/>
    <property type="match status" value="1"/>
</dbReference>
<dbReference type="PANTHER" id="PTHR43133:SF46">
    <property type="entry name" value="RNA POLYMERASE SIGMA-70 FACTOR ECF SUBFAMILY"/>
    <property type="match status" value="1"/>
</dbReference>
<reference evidence="7 8" key="1">
    <citation type="submission" date="2016-10" db="EMBL/GenBank/DDBJ databases">
        <authorList>
            <person name="de Groot N.N."/>
        </authorList>
    </citation>
    <scope>NUCLEOTIDE SEQUENCE [LARGE SCALE GENOMIC DNA]</scope>
    <source>
        <strain evidence="7 8">DSM 527</strain>
    </source>
</reference>
<dbReference type="OrthoDB" id="9784272at2"/>
<evidence type="ECO:0000256" key="2">
    <source>
        <dbReference type="ARBA" id="ARBA00023015"/>
    </source>
</evidence>
<dbReference type="Proteomes" id="UP000199045">
    <property type="component" value="Unassembled WGS sequence"/>
</dbReference>
<evidence type="ECO:0000256" key="4">
    <source>
        <dbReference type="ARBA" id="ARBA00023163"/>
    </source>
</evidence>
<evidence type="ECO:0000256" key="1">
    <source>
        <dbReference type="ARBA" id="ARBA00010641"/>
    </source>
</evidence>